<evidence type="ECO:0000313" key="4">
    <source>
        <dbReference type="WBParaSite" id="GPUH_0002274301-mRNA-1"/>
    </source>
</evidence>
<dbReference type="Gene3D" id="2.70.150.10">
    <property type="entry name" value="Calcium-transporting ATPase, cytoplasmic transduction domain A"/>
    <property type="match status" value="1"/>
</dbReference>
<dbReference type="AlphaFoldDB" id="A0A183EP25"/>
<keyword evidence="1" id="KW-0812">Transmembrane</keyword>
<evidence type="ECO:0000313" key="2">
    <source>
        <dbReference type="EMBL" id="VDN40434.1"/>
    </source>
</evidence>
<dbReference type="SUPFAM" id="SSF81653">
    <property type="entry name" value="Calcium ATPase, transduction domain A"/>
    <property type="match status" value="1"/>
</dbReference>
<gene>
    <name evidence="2" type="ORF">GPUH_LOCUS22716</name>
</gene>
<dbReference type="PANTHER" id="PTHR24092:SF218">
    <property type="entry name" value="PHOSPHOLIPID-TRANSPORTING ATPASE"/>
    <property type="match status" value="1"/>
</dbReference>
<feature type="transmembrane region" description="Helical" evidence="1">
    <location>
        <begin position="58"/>
        <end position="80"/>
    </location>
</feature>
<keyword evidence="3" id="KW-1185">Reference proteome</keyword>
<organism evidence="4">
    <name type="scientific">Gongylonema pulchrum</name>
    <dbReference type="NCBI Taxonomy" id="637853"/>
    <lineage>
        <taxon>Eukaryota</taxon>
        <taxon>Metazoa</taxon>
        <taxon>Ecdysozoa</taxon>
        <taxon>Nematoda</taxon>
        <taxon>Chromadorea</taxon>
        <taxon>Rhabditida</taxon>
        <taxon>Spirurina</taxon>
        <taxon>Spiruromorpha</taxon>
        <taxon>Spiruroidea</taxon>
        <taxon>Gongylonematidae</taxon>
        <taxon>Gongylonema</taxon>
    </lineage>
</organism>
<dbReference type="GO" id="GO:0140326">
    <property type="term" value="F:ATPase-coupled intramembrane lipid transporter activity"/>
    <property type="evidence" value="ECO:0007669"/>
    <property type="project" value="TreeGrafter"/>
</dbReference>
<keyword evidence="1" id="KW-0472">Membrane</keyword>
<evidence type="ECO:0000313" key="3">
    <source>
        <dbReference type="Proteomes" id="UP000271098"/>
    </source>
</evidence>
<dbReference type="Proteomes" id="UP000271098">
    <property type="component" value="Unassembled WGS sequence"/>
</dbReference>
<protein>
    <submittedName>
        <fullName evidence="4">Peptidase_S24 domain-containing protein</fullName>
    </submittedName>
</protein>
<reference evidence="4" key="1">
    <citation type="submission" date="2016-06" db="UniProtKB">
        <authorList>
            <consortium name="WormBaseParasite"/>
        </authorList>
    </citation>
    <scope>IDENTIFICATION</scope>
</reference>
<dbReference type="OrthoDB" id="377733at2759"/>
<proteinExistence type="predicted"/>
<name>A0A183EP25_9BILA</name>
<accession>A0A183EP25</accession>
<reference evidence="2 3" key="2">
    <citation type="submission" date="2018-11" db="EMBL/GenBank/DDBJ databases">
        <authorList>
            <consortium name="Pathogen Informatics"/>
        </authorList>
    </citation>
    <scope>NUCLEOTIDE SEQUENCE [LARGE SCALE GENOMIC DNA]</scope>
</reference>
<sequence length="91" mass="10085">MHWQHVIVGDFIHVSLDEVIPADILLIRSSDPDGVCFVETSNLDGETSLKQRRVPASMILYSGVSLLCRMKILLIGLAVVKSEECSRNGNF</sequence>
<dbReference type="GO" id="GO:0045332">
    <property type="term" value="P:phospholipid translocation"/>
    <property type="evidence" value="ECO:0007669"/>
    <property type="project" value="TreeGrafter"/>
</dbReference>
<dbReference type="WBParaSite" id="GPUH_0002274301-mRNA-1">
    <property type="protein sequence ID" value="GPUH_0002274301-mRNA-1"/>
    <property type="gene ID" value="GPUH_0002274301"/>
</dbReference>
<evidence type="ECO:0000256" key="1">
    <source>
        <dbReference type="SAM" id="Phobius"/>
    </source>
</evidence>
<dbReference type="PANTHER" id="PTHR24092">
    <property type="entry name" value="PROBABLE PHOSPHOLIPID-TRANSPORTING ATPASE"/>
    <property type="match status" value="1"/>
</dbReference>
<dbReference type="GO" id="GO:0005886">
    <property type="term" value="C:plasma membrane"/>
    <property type="evidence" value="ECO:0007669"/>
    <property type="project" value="TreeGrafter"/>
</dbReference>
<dbReference type="InterPro" id="IPR008250">
    <property type="entry name" value="ATPase_P-typ_transduc_dom_A_sf"/>
</dbReference>
<dbReference type="EMBL" id="UYRT01095768">
    <property type="protein sequence ID" value="VDN40434.1"/>
    <property type="molecule type" value="Genomic_DNA"/>
</dbReference>
<keyword evidence="1" id="KW-1133">Transmembrane helix</keyword>